<feature type="domain" description="SusD-like N-terminal" evidence="8">
    <location>
        <begin position="110"/>
        <end position="235"/>
    </location>
</feature>
<evidence type="ECO:0000256" key="5">
    <source>
        <dbReference type="ARBA" id="ARBA00023237"/>
    </source>
</evidence>
<gene>
    <name evidence="9" type="ORF">Q5H92_04075</name>
</gene>
<dbReference type="InterPro" id="IPR012944">
    <property type="entry name" value="SusD_RagB_dom"/>
</dbReference>
<dbReference type="CDD" id="cd08977">
    <property type="entry name" value="SusD"/>
    <property type="match status" value="1"/>
</dbReference>
<evidence type="ECO:0000256" key="1">
    <source>
        <dbReference type="ARBA" id="ARBA00004442"/>
    </source>
</evidence>
<name>A0ABT9A7M1_9BACT</name>
<dbReference type="InterPro" id="IPR033985">
    <property type="entry name" value="SusD-like_N"/>
</dbReference>
<reference evidence="9" key="1">
    <citation type="submission" date="2023-07" db="EMBL/GenBank/DDBJ databases">
        <authorList>
            <person name="Kim M.K."/>
        </authorList>
    </citation>
    <scope>NUCLEOTIDE SEQUENCE</scope>
    <source>
        <strain evidence="9">M29</strain>
    </source>
</reference>
<dbReference type="PROSITE" id="PS51257">
    <property type="entry name" value="PROKAR_LIPOPROTEIN"/>
    <property type="match status" value="1"/>
</dbReference>
<evidence type="ECO:0000313" key="9">
    <source>
        <dbReference type="EMBL" id="MDO7845523.1"/>
    </source>
</evidence>
<evidence type="ECO:0000313" key="10">
    <source>
        <dbReference type="Proteomes" id="UP001167796"/>
    </source>
</evidence>
<dbReference type="RefSeq" id="WP_305010204.1">
    <property type="nucleotide sequence ID" value="NZ_JAUQSX010000001.1"/>
</dbReference>
<organism evidence="9 10">
    <name type="scientific">Hymenobacter mellowenesis</name>
    <dbReference type="NCBI Taxonomy" id="3063995"/>
    <lineage>
        <taxon>Bacteria</taxon>
        <taxon>Pseudomonadati</taxon>
        <taxon>Bacteroidota</taxon>
        <taxon>Cytophagia</taxon>
        <taxon>Cytophagales</taxon>
        <taxon>Hymenobacteraceae</taxon>
        <taxon>Hymenobacter</taxon>
    </lineage>
</organism>
<dbReference type="Gene3D" id="1.25.40.390">
    <property type="match status" value="1"/>
</dbReference>
<evidence type="ECO:0000256" key="6">
    <source>
        <dbReference type="SAM" id="SignalP"/>
    </source>
</evidence>
<evidence type="ECO:0000256" key="2">
    <source>
        <dbReference type="ARBA" id="ARBA00006275"/>
    </source>
</evidence>
<evidence type="ECO:0000259" key="7">
    <source>
        <dbReference type="Pfam" id="PF07980"/>
    </source>
</evidence>
<evidence type="ECO:0000256" key="3">
    <source>
        <dbReference type="ARBA" id="ARBA00022729"/>
    </source>
</evidence>
<sequence length="589" mass="64524">MLKKLRTPFVALLLALSATACKDVETEPRYLIEDDFMWDEADRNATLAGWYLNDIYNYLPGGFNRIAAGFNSGSGTSDGDVLEAGAGDAVPSRLARPVEWYTNGTISVVNNPDTYWASSYAGIRRVNIFLANIDRVPATAATLVFWKAEARFIRAMLYFELVKRYGGVPLIADKVFTLEDNLALPRNNYAECVEYIVSECDAIKGQLRTESAISDADWGRIPRGAAIALKSRILLYAASPLFNGGGASGAGALQGYPSYDASRWQRALDASQELINLNYYALLTSTSAAPAAFNNVFTTKKSTEIILAKQSANSSMLEALNAPIGYTAPTASLGLTSPSQSFVDAFPTLTGLDINAAGSGYNAQNPYANRDPRLLASVFTNGVTTGTTTVGSRWLSRNVETFEGGRDRPGGNAVQTRTGYYLRKFLPDLSAASAYTNVSHNFPIFRYAETRLNAAEALNELGRTEEAVTHIIALRQRAGITAGTPARYGIAVGITQAAARDLIRNERRIELGFEEHRFWDVRRWKIAENVLSGPITGVRIVRGGTAPNYTYTYTYPQVTTMVFQPKLYYMPLPYDEVTKNTNLSQNPGW</sequence>
<comment type="caution">
    <text evidence="9">The sequence shown here is derived from an EMBL/GenBank/DDBJ whole genome shotgun (WGS) entry which is preliminary data.</text>
</comment>
<dbReference type="InterPro" id="IPR011990">
    <property type="entry name" value="TPR-like_helical_dom_sf"/>
</dbReference>
<protein>
    <submittedName>
        <fullName evidence="9">RagB/SusD family nutrient uptake outer membrane protein</fullName>
    </submittedName>
</protein>
<dbReference type="EMBL" id="JAUQSX010000001">
    <property type="protein sequence ID" value="MDO7845523.1"/>
    <property type="molecule type" value="Genomic_DNA"/>
</dbReference>
<evidence type="ECO:0000256" key="4">
    <source>
        <dbReference type="ARBA" id="ARBA00023136"/>
    </source>
</evidence>
<keyword evidence="5" id="KW-0998">Cell outer membrane</keyword>
<keyword evidence="3 6" id="KW-0732">Signal</keyword>
<feature type="chain" id="PRO_5047178290" evidence="6">
    <location>
        <begin position="23"/>
        <end position="589"/>
    </location>
</feature>
<evidence type="ECO:0000259" key="8">
    <source>
        <dbReference type="Pfam" id="PF14322"/>
    </source>
</evidence>
<feature type="domain" description="RagB/SusD" evidence="7">
    <location>
        <begin position="326"/>
        <end position="589"/>
    </location>
</feature>
<feature type="signal peptide" evidence="6">
    <location>
        <begin position="1"/>
        <end position="22"/>
    </location>
</feature>
<keyword evidence="10" id="KW-1185">Reference proteome</keyword>
<keyword evidence="4" id="KW-0472">Membrane</keyword>
<dbReference type="Pfam" id="PF14322">
    <property type="entry name" value="SusD-like_3"/>
    <property type="match status" value="1"/>
</dbReference>
<comment type="subcellular location">
    <subcellularLocation>
        <location evidence="1">Cell outer membrane</location>
    </subcellularLocation>
</comment>
<proteinExistence type="inferred from homology"/>
<comment type="similarity">
    <text evidence="2">Belongs to the SusD family.</text>
</comment>
<dbReference type="Proteomes" id="UP001167796">
    <property type="component" value="Unassembled WGS sequence"/>
</dbReference>
<dbReference type="SUPFAM" id="SSF48452">
    <property type="entry name" value="TPR-like"/>
    <property type="match status" value="1"/>
</dbReference>
<dbReference type="Pfam" id="PF07980">
    <property type="entry name" value="SusD_RagB"/>
    <property type="match status" value="1"/>
</dbReference>
<accession>A0ABT9A7M1</accession>